<organism evidence="1 2">
    <name type="scientific">Rhabditophanes sp. KR3021</name>
    <dbReference type="NCBI Taxonomy" id="114890"/>
    <lineage>
        <taxon>Eukaryota</taxon>
        <taxon>Metazoa</taxon>
        <taxon>Ecdysozoa</taxon>
        <taxon>Nematoda</taxon>
        <taxon>Chromadorea</taxon>
        <taxon>Rhabditida</taxon>
        <taxon>Tylenchina</taxon>
        <taxon>Panagrolaimomorpha</taxon>
        <taxon>Strongyloidoidea</taxon>
        <taxon>Alloionematidae</taxon>
        <taxon>Rhabditophanes</taxon>
    </lineage>
</organism>
<protein>
    <submittedName>
        <fullName evidence="2">MFS domain-containing protein</fullName>
    </submittedName>
</protein>
<dbReference type="Proteomes" id="UP000095286">
    <property type="component" value="Unplaced"/>
</dbReference>
<evidence type="ECO:0000313" key="1">
    <source>
        <dbReference type="Proteomes" id="UP000095286"/>
    </source>
</evidence>
<evidence type="ECO:0000313" key="2">
    <source>
        <dbReference type="WBParaSite" id="RSKR_0000434500.1"/>
    </source>
</evidence>
<sequence length="97" mass="10625">MIGPASMGAIYHHTGPRWAWNLEFIVIAANILLLAIFHKRLIPLQIPNESASIINATSEEESSGDEEEDLMSIDIEIRGAGEESDKLHETQGSQVAV</sequence>
<accession>A0AC35TTT7</accession>
<reference evidence="2" key="1">
    <citation type="submission" date="2016-11" db="UniProtKB">
        <authorList>
            <consortium name="WormBaseParasite"/>
        </authorList>
    </citation>
    <scope>IDENTIFICATION</scope>
    <source>
        <strain evidence="2">KR3021</strain>
    </source>
</reference>
<proteinExistence type="predicted"/>
<dbReference type="WBParaSite" id="RSKR_0000434500.1">
    <property type="protein sequence ID" value="RSKR_0000434500.1"/>
    <property type="gene ID" value="RSKR_0000434500"/>
</dbReference>
<name>A0AC35TTT7_9BILA</name>